<accession>A0A9W9KPR2</accession>
<keyword evidence="4 7" id="KW-0689">Ribosomal protein</keyword>
<evidence type="ECO:0000256" key="3">
    <source>
        <dbReference type="ARBA" id="ARBA00011526"/>
    </source>
</evidence>
<comment type="subunit">
    <text evidence="3 7">Component of the mitochondrial small ribosomal subunit.</text>
</comment>
<evidence type="ECO:0000256" key="1">
    <source>
        <dbReference type="ARBA" id="ARBA00004173"/>
    </source>
</evidence>
<reference evidence="9" key="1">
    <citation type="submission" date="2022-11" db="EMBL/GenBank/DDBJ databases">
        <authorList>
            <person name="Petersen C."/>
        </authorList>
    </citation>
    <scope>NUCLEOTIDE SEQUENCE</scope>
    <source>
        <strain evidence="9">IBT 30069</strain>
    </source>
</reference>
<feature type="region of interest" description="Disordered" evidence="8">
    <location>
        <begin position="233"/>
        <end position="260"/>
    </location>
</feature>
<evidence type="ECO:0000256" key="8">
    <source>
        <dbReference type="SAM" id="MobiDB-lite"/>
    </source>
</evidence>
<dbReference type="PIRSF" id="PIRSF029764">
    <property type="entry name" value="RSM25"/>
    <property type="match status" value="1"/>
</dbReference>
<evidence type="ECO:0000256" key="4">
    <source>
        <dbReference type="ARBA" id="ARBA00022980"/>
    </source>
</evidence>
<dbReference type="GO" id="GO:0003735">
    <property type="term" value="F:structural constituent of ribosome"/>
    <property type="evidence" value="ECO:0007669"/>
    <property type="project" value="UniProtKB-UniRule"/>
</dbReference>
<protein>
    <recommendedName>
        <fullName evidence="7">37S ribosomal protein S25, mitochondrial</fullName>
    </recommendedName>
</protein>
<evidence type="ECO:0000256" key="5">
    <source>
        <dbReference type="ARBA" id="ARBA00023128"/>
    </source>
</evidence>
<dbReference type="InterPro" id="IPR016939">
    <property type="entry name" value="Ribosomal_mS23_fun"/>
</dbReference>
<evidence type="ECO:0000256" key="6">
    <source>
        <dbReference type="ARBA" id="ARBA00023274"/>
    </source>
</evidence>
<sequence>MGKINLTALRVRQTAINQFASGKISKLPQWVNVVGDIPPSEALVRTRPPQHQLLRQRVKTLPGSSQPQVVLEVEEKRRKSKKPSRLFQPVHIRYEEDELRTQFFKDHPWELARPRVLVESTGKDHENYDWSRLRQPGKRLDGESVVQRQLWLLNNVPDMTKESAYDLARREFYRLRLQEDIERRVAAEEAEATGAQFGPKYLDIGMELENKEYEKWKEWAKLQSQIFGQRAAALSGAPELATESNEDTAGLDAPESEAEQ</sequence>
<comment type="similarity">
    <text evidence="2">Belongs to the mitochondrion-specific ribosomal protein mS23 family.</text>
</comment>
<gene>
    <name evidence="9" type="ORF">N7456_001906</name>
</gene>
<evidence type="ECO:0000313" key="9">
    <source>
        <dbReference type="EMBL" id="KAJ5113372.1"/>
    </source>
</evidence>
<keyword evidence="10" id="KW-1185">Reference proteome</keyword>
<dbReference type="PANTHER" id="PTHR37799">
    <property type="entry name" value="37S RIBOSOMAL PROTEIN S25, MITOCHONDRIAL"/>
    <property type="match status" value="1"/>
</dbReference>
<comment type="caution">
    <text evidence="9">The sequence shown here is derived from an EMBL/GenBank/DDBJ whole genome shotgun (WGS) entry which is preliminary data.</text>
</comment>
<organism evidence="9 10">
    <name type="scientific">Penicillium angulare</name>
    <dbReference type="NCBI Taxonomy" id="116970"/>
    <lineage>
        <taxon>Eukaryota</taxon>
        <taxon>Fungi</taxon>
        <taxon>Dikarya</taxon>
        <taxon>Ascomycota</taxon>
        <taxon>Pezizomycotina</taxon>
        <taxon>Eurotiomycetes</taxon>
        <taxon>Eurotiomycetidae</taxon>
        <taxon>Eurotiales</taxon>
        <taxon>Aspergillaceae</taxon>
        <taxon>Penicillium</taxon>
    </lineage>
</organism>
<evidence type="ECO:0000256" key="2">
    <source>
        <dbReference type="ARBA" id="ARBA00009864"/>
    </source>
</evidence>
<dbReference type="AlphaFoldDB" id="A0A9W9KPR2"/>
<keyword evidence="5 7" id="KW-0496">Mitochondrion</keyword>
<reference evidence="9" key="2">
    <citation type="journal article" date="2023" name="IMA Fungus">
        <title>Comparative genomic study of the Penicillium genus elucidates a diverse pangenome and 15 lateral gene transfer events.</title>
        <authorList>
            <person name="Petersen C."/>
            <person name="Sorensen T."/>
            <person name="Nielsen M.R."/>
            <person name="Sondergaard T.E."/>
            <person name="Sorensen J.L."/>
            <person name="Fitzpatrick D.A."/>
            <person name="Frisvad J.C."/>
            <person name="Nielsen K.L."/>
        </authorList>
    </citation>
    <scope>NUCLEOTIDE SEQUENCE</scope>
    <source>
        <strain evidence="9">IBT 30069</strain>
    </source>
</reference>
<comment type="subcellular location">
    <subcellularLocation>
        <location evidence="1 7">Mitochondrion</location>
    </subcellularLocation>
</comment>
<dbReference type="EMBL" id="JAPQKH010000002">
    <property type="protein sequence ID" value="KAJ5113372.1"/>
    <property type="molecule type" value="Genomic_DNA"/>
</dbReference>
<dbReference type="PANTHER" id="PTHR37799:SF1">
    <property type="entry name" value="SMALL RIBOSOMAL SUBUNIT PROTEIN MS23"/>
    <property type="match status" value="1"/>
</dbReference>
<dbReference type="OrthoDB" id="5542239at2759"/>
<dbReference type="GO" id="GO:0005763">
    <property type="term" value="C:mitochondrial small ribosomal subunit"/>
    <property type="evidence" value="ECO:0007669"/>
    <property type="project" value="UniProtKB-UniRule"/>
</dbReference>
<proteinExistence type="inferred from homology"/>
<dbReference type="Pfam" id="PF13741">
    <property type="entry name" value="MRP-S25"/>
    <property type="match status" value="1"/>
</dbReference>
<keyword evidence="6 7" id="KW-0687">Ribonucleoprotein</keyword>
<evidence type="ECO:0000256" key="7">
    <source>
        <dbReference type="PIRNR" id="PIRNR029764"/>
    </source>
</evidence>
<evidence type="ECO:0000313" key="10">
    <source>
        <dbReference type="Proteomes" id="UP001149165"/>
    </source>
</evidence>
<name>A0A9W9KPR2_9EURO</name>
<dbReference type="Proteomes" id="UP001149165">
    <property type="component" value="Unassembled WGS sequence"/>
</dbReference>